<keyword evidence="1" id="KW-0732">Signal</keyword>
<accession>A0A1I1PYE0</accession>
<feature type="signal peptide" evidence="1">
    <location>
        <begin position="1"/>
        <end position="25"/>
    </location>
</feature>
<dbReference type="Proteomes" id="UP000198862">
    <property type="component" value="Unassembled WGS sequence"/>
</dbReference>
<gene>
    <name evidence="2" type="ORF">SAMN02745724_03573</name>
</gene>
<dbReference type="InterPro" id="IPR019613">
    <property type="entry name" value="DUF4198"/>
</dbReference>
<dbReference type="OrthoDB" id="5943at2"/>
<dbReference type="EMBL" id="FOLO01000034">
    <property type="protein sequence ID" value="SFD12638.1"/>
    <property type="molecule type" value="Genomic_DNA"/>
</dbReference>
<proteinExistence type="predicted"/>
<sequence length="277" mass="31173">MKTPKLITLASCLIASSIFSTCAIAHDRWILPNEFNISNDGAKGVWITSDVTAGNQVFVFDKPFGSEDIEIITPEGKLEYPSSSYRGGRKSVFDYLLTQPGTYRFQKEAKGKYYSQYKIPTSEKPIRTKLDKLATKANMPKDASDLKGALYFSRIETYVTLNKPNNTAFESTGEFLELIPTTHPSDIIENNETKFKFLFNGKEVKGVEVSIVREGTLYRNQIEEIEVNSDAKGNIEFTPPKAGRYLLHANYETKLNDTKLADKMVNTIFLTFEAGLE</sequence>
<organism evidence="2 3">
    <name type="scientific">Pseudoalteromonas denitrificans DSM 6059</name>
    <dbReference type="NCBI Taxonomy" id="1123010"/>
    <lineage>
        <taxon>Bacteria</taxon>
        <taxon>Pseudomonadati</taxon>
        <taxon>Pseudomonadota</taxon>
        <taxon>Gammaproteobacteria</taxon>
        <taxon>Alteromonadales</taxon>
        <taxon>Pseudoalteromonadaceae</taxon>
        <taxon>Pseudoalteromonas</taxon>
    </lineage>
</organism>
<protein>
    <submittedName>
        <fullName evidence="2">Uncharacterized conserved protein, contains GH25 family domain</fullName>
    </submittedName>
</protein>
<dbReference type="STRING" id="1123010.SAMN02745724_03573"/>
<feature type="chain" id="PRO_5011772907" evidence="1">
    <location>
        <begin position="26"/>
        <end position="277"/>
    </location>
</feature>
<evidence type="ECO:0000313" key="3">
    <source>
        <dbReference type="Proteomes" id="UP000198862"/>
    </source>
</evidence>
<dbReference type="Pfam" id="PF10670">
    <property type="entry name" value="DUF4198"/>
    <property type="match status" value="1"/>
</dbReference>
<reference evidence="2 3" key="1">
    <citation type="submission" date="2016-10" db="EMBL/GenBank/DDBJ databases">
        <authorList>
            <person name="de Groot N.N."/>
        </authorList>
    </citation>
    <scope>NUCLEOTIDE SEQUENCE [LARGE SCALE GENOMIC DNA]</scope>
    <source>
        <strain evidence="2 3">DSM 6059</strain>
    </source>
</reference>
<dbReference type="AlphaFoldDB" id="A0A1I1PYE0"/>
<keyword evidence="3" id="KW-1185">Reference proteome</keyword>
<name>A0A1I1PYE0_9GAMM</name>
<dbReference type="RefSeq" id="WP_091987564.1">
    <property type="nucleotide sequence ID" value="NZ_FOLO01000034.1"/>
</dbReference>
<evidence type="ECO:0000256" key="1">
    <source>
        <dbReference type="SAM" id="SignalP"/>
    </source>
</evidence>
<evidence type="ECO:0000313" key="2">
    <source>
        <dbReference type="EMBL" id="SFD12638.1"/>
    </source>
</evidence>